<dbReference type="EMBL" id="CP008956">
    <property type="protein sequence ID" value="QJQ03549.1"/>
    <property type="molecule type" value="Genomic_DNA"/>
</dbReference>
<gene>
    <name evidence="6" type="ORF">C798_25915</name>
</gene>
<evidence type="ECO:0000313" key="6">
    <source>
        <dbReference type="EMBL" id="QJQ03549.1"/>
    </source>
</evidence>
<feature type="transmembrane region" description="Helical" evidence="5">
    <location>
        <begin position="77"/>
        <end position="95"/>
    </location>
</feature>
<dbReference type="GO" id="GO:0006457">
    <property type="term" value="P:protein folding"/>
    <property type="evidence" value="ECO:0007669"/>
    <property type="project" value="InterPro"/>
</dbReference>
<keyword evidence="4 5" id="KW-0472">Membrane</keyword>
<proteinExistence type="predicted"/>
<dbReference type="InterPro" id="IPR003752">
    <property type="entry name" value="DiS_bond_form_DsbB/BdbC"/>
</dbReference>
<feature type="transmembrane region" description="Helical" evidence="5">
    <location>
        <begin position="115"/>
        <end position="136"/>
    </location>
</feature>
<evidence type="ECO:0000313" key="7">
    <source>
        <dbReference type="Proteomes" id="UP000501648"/>
    </source>
</evidence>
<dbReference type="Gene3D" id="1.20.1550.10">
    <property type="entry name" value="DsbB-like"/>
    <property type="match status" value="1"/>
</dbReference>
<feature type="transmembrane region" description="Helical" evidence="5">
    <location>
        <begin position="165"/>
        <end position="185"/>
    </location>
</feature>
<keyword evidence="3 5" id="KW-1133">Transmembrane helix</keyword>
<accession>A0A6M3ZY01</accession>
<comment type="subcellular location">
    <subcellularLocation>
        <location evidence="1">Membrane</location>
        <topology evidence="1">Multi-pass membrane protein</topology>
    </subcellularLocation>
</comment>
<evidence type="ECO:0000256" key="4">
    <source>
        <dbReference type="ARBA" id="ARBA00023136"/>
    </source>
</evidence>
<dbReference type="GO" id="GO:0016020">
    <property type="term" value="C:membrane"/>
    <property type="evidence" value="ECO:0007669"/>
    <property type="project" value="UniProtKB-SubCell"/>
</dbReference>
<feature type="transmembrane region" description="Helical" evidence="5">
    <location>
        <begin position="46"/>
        <end position="65"/>
    </location>
</feature>
<keyword evidence="2 5" id="KW-0812">Transmembrane</keyword>
<dbReference type="GO" id="GO:0015035">
    <property type="term" value="F:protein-disulfide reductase activity"/>
    <property type="evidence" value="ECO:0007669"/>
    <property type="project" value="InterPro"/>
</dbReference>
<name>A0A6M3ZY01_9BURK</name>
<dbReference type="PROSITE" id="PS51257">
    <property type="entry name" value="PROKAR_LIPOPROTEIN"/>
    <property type="match status" value="1"/>
</dbReference>
<evidence type="ECO:0000256" key="1">
    <source>
        <dbReference type="ARBA" id="ARBA00004141"/>
    </source>
</evidence>
<protein>
    <submittedName>
        <fullName evidence="6">Disulfide bond formation protein B</fullName>
    </submittedName>
</protein>
<dbReference type="Pfam" id="PF02600">
    <property type="entry name" value="DsbB"/>
    <property type="match status" value="1"/>
</dbReference>
<dbReference type="Proteomes" id="UP000501648">
    <property type="component" value="Chromosome"/>
</dbReference>
<dbReference type="SUPFAM" id="SSF158442">
    <property type="entry name" value="DsbB-like"/>
    <property type="match status" value="1"/>
</dbReference>
<reference evidence="6 7" key="1">
    <citation type="journal article" date="2012" name="J. Bacteriol.">
        <title>Genome sequence of the pathogenic Herbaspirillum seropedicae strain Os34, isolated from rice roots.</title>
        <authorList>
            <person name="Ye W."/>
            <person name="Ye S."/>
            <person name="Liu J."/>
            <person name="Chang S."/>
            <person name="Chen M."/>
            <person name="Zhu B."/>
            <person name="Guo L."/>
            <person name="An Q."/>
        </authorList>
    </citation>
    <scope>NUCLEOTIDE SEQUENCE [LARGE SCALE GENOMIC DNA]</scope>
    <source>
        <strain evidence="6 7">Os34</strain>
    </source>
</reference>
<evidence type="ECO:0000256" key="3">
    <source>
        <dbReference type="ARBA" id="ARBA00022989"/>
    </source>
</evidence>
<evidence type="ECO:0000256" key="2">
    <source>
        <dbReference type="ARBA" id="ARBA00022692"/>
    </source>
</evidence>
<dbReference type="AlphaFoldDB" id="A0A6M3ZY01"/>
<feature type="transmembrane region" description="Helical" evidence="5">
    <location>
        <begin position="12"/>
        <end position="40"/>
    </location>
</feature>
<evidence type="ECO:0000256" key="5">
    <source>
        <dbReference type="SAM" id="Phobius"/>
    </source>
</evidence>
<dbReference type="InterPro" id="IPR023380">
    <property type="entry name" value="DsbB-like_sf"/>
</dbReference>
<organism evidence="6 7">
    <name type="scientific">Herbaspirillum rubrisubalbicans Os34</name>
    <dbReference type="NCBI Taxonomy" id="1235827"/>
    <lineage>
        <taxon>Bacteria</taxon>
        <taxon>Pseudomonadati</taxon>
        <taxon>Pseudomonadota</taxon>
        <taxon>Betaproteobacteria</taxon>
        <taxon>Burkholderiales</taxon>
        <taxon>Oxalobacteraceae</taxon>
        <taxon>Herbaspirillum</taxon>
    </lineage>
</organism>
<dbReference type="RefSeq" id="WP_017449971.1">
    <property type="nucleotide sequence ID" value="NZ_CP008956.1"/>
</dbReference>
<sequence>MDRSVVFTPRDPVLPGGIFLNCLSLLAVSGCLGLLLYYQWMLLEPACPLCLLQRIGIILTGIGFLRNLRFGVKSAHYGVALLGALLTGVVALRQLSLEGMAGQQAHGALMLGLHFYTWAILFSLVALVVIAGLLGFKSAEYPATLLLLQSAEAPNEPRRIPWGRIVVGAIFVLLVGAQMVLSMTGCNLSACNDNLIDRLQLPGADQRKSP</sequence>